<feature type="region of interest" description="Disordered" evidence="2">
    <location>
        <begin position="53"/>
        <end position="101"/>
    </location>
</feature>
<dbReference type="GO" id="GO:0006879">
    <property type="term" value="P:intracellular iron ion homeostasis"/>
    <property type="evidence" value="ECO:0007669"/>
    <property type="project" value="InterPro"/>
</dbReference>
<protein>
    <recommendedName>
        <fullName evidence="3">BHLH domain-containing protein</fullName>
    </recommendedName>
</protein>
<dbReference type="EMBL" id="HBFA01006997">
    <property type="protein sequence ID" value="CAD8654825.1"/>
    <property type="molecule type" value="Transcribed_RNA"/>
</dbReference>
<dbReference type="GO" id="GO:0046983">
    <property type="term" value="F:protein dimerization activity"/>
    <property type="evidence" value="ECO:0007669"/>
    <property type="project" value="InterPro"/>
</dbReference>
<organism evidence="4">
    <name type="scientific">Pyramimonas obovata</name>
    <dbReference type="NCBI Taxonomy" id="1411642"/>
    <lineage>
        <taxon>Eukaryota</taxon>
        <taxon>Viridiplantae</taxon>
        <taxon>Chlorophyta</taxon>
        <taxon>Pyramimonadophyceae</taxon>
        <taxon>Pyramimonadales</taxon>
        <taxon>Pyramimonadaceae</taxon>
        <taxon>Pyramimonas</taxon>
        <taxon>Pyramimonas incertae sedis</taxon>
    </lineage>
</organism>
<dbReference type="InterPro" id="IPR011598">
    <property type="entry name" value="bHLH_dom"/>
</dbReference>
<evidence type="ECO:0000256" key="2">
    <source>
        <dbReference type="SAM" id="MobiDB-lite"/>
    </source>
</evidence>
<dbReference type="PANTHER" id="PTHR46133:SF8">
    <property type="entry name" value="TRANSCRIPTION FACTOR ILR3-LIKE"/>
    <property type="match status" value="1"/>
</dbReference>
<dbReference type="PANTHER" id="PTHR46133">
    <property type="entry name" value="BHLH TRANSCRIPTION FACTOR"/>
    <property type="match status" value="1"/>
</dbReference>
<dbReference type="SMART" id="SM00353">
    <property type="entry name" value="HLH"/>
    <property type="match status" value="1"/>
</dbReference>
<evidence type="ECO:0000313" key="4">
    <source>
        <dbReference type="EMBL" id="CAD8654825.1"/>
    </source>
</evidence>
<dbReference type="Gene3D" id="4.10.280.10">
    <property type="entry name" value="Helix-loop-helix DNA-binding domain"/>
    <property type="match status" value="1"/>
</dbReference>
<feature type="coiled-coil region" evidence="1">
    <location>
        <begin position="142"/>
        <end position="169"/>
    </location>
</feature>
<reference evidence="4" key="1">
    <citation type="submission" date="2021-01" db="EMBL/GenBank/DDBJ databases">
        <authorList>
            <person name="Corre E."/>
            <person name="Pelletier E."/>
            <person name="Niang G."/>
            <person name="Scheremetjew M."/>
            <person name="Finn R."/>
            <person name="Kale V."/>
            <person name="Holt S."/>
            <person name="Cochrane G."/>
            <person name="Meng A."/>
            <person name="Brown T."/>
            <person name="Cohen L."/>
        </authorList>
    </citation>
    <scope>NUCLEOTIDE SEQUENCE</scope>
    <source>
        <strain evidence="4">CCMP722</strain>
    </source>
</reference>
<dbReference type="AlphaFoldDB" id="A0A7S0QV22"/>
<feature type="compositionally biased region" description="Basic and acidic residues" evidence="2">
    <location>
        <begin position="77"/>
        <end position="89"/>
    </location>
</feature>
<dbReference type="InterPro" id="IPR044818">
    <property type="entry name" value="ILR3-like"/>
</dbReference>
<evidence type="ECO:0000256" key="1">
    <source>
        <dbReference type="SAM" id="Coils"/>
    </source>
</evidence>
<keyword evidence="1" id="KW-0175">Coiled coil</keyword>
<sequence length="316" mass="35224">MASVPDVLDDYWLDDLTANLLDEYVGLGGMGASFTQNTGMACIKAQHVAEVPKRDISSNDSQIDDSSSVGESGLKSRRADPVHGKRNEGDSAGTSAEAAQKSFSINKATREKLRRERLNERFAELGMLLNLKGANVDKLRVLSEAIHVLKSLREEMTQLKNTNNRLHLANTMTSEMAVSLLKVQQRDGDQPNGKCSPDELIQEDTFQEPAQSPSYQTEEAFSLQERERYAQQMMKAQQLQNDVNLRNDAKRKRLGSDSNTGPEFQQVFANAPNKLANVSHMGWPMNTFPQNMTMNMWMPASAQDISQDHILRPPVA</sequence>
<name>A0A7S0QV22_9CHLO</name>
<accession>A0A7S0QV22</accession>
<dbReference type="GO" id="GO:0003700">
    <property type="term" value="F:DNA-binding transcription factor activity"/>
    <property type="evidence" value="ECO:0007669"/>
    <property type="project" value="InterPro"/>
</dbReference>
<proteinExistence type="predicted"/>
<dbReference type="InterPro" id="IPR036638">
    <property type="entry name" value="HLH_DNA-bd_sf"/>
</dbReference>
<dbReference type="PROSITE" id="PS50888">
    <property type="entry name" value="BHLH"/>
    <property type="match status" value="1"/>
</dbReference>
<dbReference type="SUPFAM" id="SSF47459">
    <property type="entry name" value="HLH, helix-loop-helix DNA-binding domain"/>
    <property type="match status" value="1"/>
</dbReference>
<dbReference type="Pfam" id="PF00010">
    <property type="entry name" value="HLH"/>
    <property type="match status" value="1"/>
</dbReference>
<evidence type="ECO:0000259" key="3">
    <source>
        <dbReference type="PROSITE" id="PS50888"/>
    </source>
</evidence>
<gene>
    <name evidence="4" type="ORF">POBO1169_LOCUS3643</name>
</gene>
<feature type="compositionally biased region" description="Low complexity" evidence="2">
    <location>
        <begin position="58"/>
        <end position="68"/>
    </location>
</feature>
<feature type="domain" description="BHLH" evidence="3">
    <location>
        <begin position="102"/>
        <end position="152"/>
    </location>
</feature>